<name>A0A4Q9LJ21_9MICR</name>
<dbReference type="Proteomes" id="UP000292282">
    <property type="component" value="Unassembled WGS sequence"/>
</dbReference>
<reference evidence="1 2" key="1">
    <citation type="submission" date="2017-12" db="EMBL/GenBank/DDBJ databases">
        <authorList>
            <person name="Pombert J.-F."/>
            <person name="Haag K.L."/>
            <person name="Ebert D."/>
        </authorList>
    </citation>
    <scope>NUCLEOTIDE SEQUENCE [LARGE SCALE GENOMIC DNA]</scope>
    <source>
        <strain evidence="1">IL-G-3</strain>
    </source>
</reference>
<proteinExistence type="predicted"/>
<accession>A0A4Q9LJ21</accession>
<evidence type="ECO:0000313" key="2">
    <source>
        <dbReference type="Proteomes" id="UP000292282"/>
    </source>
</evidence>
<keyword evidence="2" id="KW-1185">Reference proteome</keyword>
<comment type="caution">
    <text evidence="1">The sequence shown here is derived from an EMBL/GenBank/DDBJ whole genome shotgun (WGS) entry which is preliminary data.</text>
</comment>
<dbReference type="EMBL" id="PITK01002319">
    <property type="protein sequence ID" value="TBU08007.1"/>
    <property type="molecule type" value="Genomic_DNA"/>
</dbReference>
<protein>
    <submittedName>
        <fullName evidence="1">Uncharacterized protein</fullName>
    </submittedName>
</protein>
<dbReference type="VEuPathDB" id="MicrosporidiaDB:CWI38_2319p0010"/>
<dbReference type="AlphaFoldDB" id="A0A4Q9LJ21"/>
<evidence type="ECO:0000313" key="1">
    <source>
        <dbReference type="EMBL" id="TBU08007.1"/>
    </source>
</evidence>
<organism evidence="1 2">
    <name type="scientific">Hamiltosporidium tvaerminnensis</name>
    <dbReference type="NCBI Taxonomy" id="1176355"/>
    <lineage>
        <taxon>Eukaryota</taxon>
        <taxon>Fungi</taxon>
        <taxon>Fungi incertae sedis</taxon>
        <taxon>Microsporidia</taxon>
        <taxon>Dubosqiidae</taxon>
        <taxon>Hamiltosporidium</taxon>
    </lineage>
</organism>
<sequence length="123" mass="13832">MQNSGFDTLPSPNTPLPSSVEISACEPSYDMTNPFTIAILGGMASNCFFLQYRQGLKECQEMARQSFTGTQSEMGTEVISEDNLERHKFLSKIKEISEKEIGEVMVRTRKHPDKLVNKVLDLI</sequence>
<gene>
    <name evidence="1" type="ORF">CWI38_2319p0010</name>
</gene>
<feature type="non-terminal residue" evidence="1">
    <location>
        <position position="123"/>
    </location>
</feature>